<dbReference type="GO" id="GO:0008170">
    <property type="term" value="F:N-methyltransferase activity"/>
    <property type="evidence" value="ECO:0007669"/>
    <property type="project" value="InterPro"/>
</dbReference>
<reference evidence="2 3" key="1">
    <citation type="journal article" date="2014" name="Genome Announc.">
        <title>Draft Genome Sequence of Streptomyces fradiae ATCC 19609, a Strain Highly Sensitive to Antibiotics.</title>
        <authorList>
            <person name="Bekker O.B."/>
            <person name="Klimina K.M."/>
            <person name="Vatlin A.A."/>
            <person name="Zakharevich N.V."/>
            <person name="Kasianov A.S."/>
            <person name="Danilenko V.N."/>
        </authorList>
    </citation>
    <scope>NUCLEOTIDE SEQUENCE [LARGE SCALE GENOMIC DNA]</scope>
    <source>
        <strain evidence="2 3">ATCC 19609</strain>
    </source>
</reference>
<dbReference type="InterPro" id="IPR003356">
    <property type="entry name" value="DNA_methylase_A-5"/>
</dbReference>
<dbReference type="Pfam" id="PF02384">
    <property type="entry name" value="N6_Mtase"/>
    <property type="match status" value="1"/>
</dbReference>
<dbReference type="Proteomes" id="UP000028058">
    <property type="component" value="Unassembled WGS sequence"/>
</dbReference>
<dbReference type="EMBL" id="JNAD02000003">
    <property type="protein sequence ID" value="RKM97483.1"/>
    <property type="molecule type" value="Genomic_DNA"/>
</dbReference>
<dbReference type="Gene3D" id="3.40.50.150">
    <property type="entry name" value="Vaccinia Virus protein VP39"/>
    <property type="match status" value="1"/>
</dbReference>
<evidence type="ECO:0000259" key="1">
    <source>
        <dbReference type="Pfam" id="PF02384"/>
    </source>
</evidence>
<dbReference type="PRINTS" id="PR00507">
    <property type="entry name" value="N12N6MTFRASE"/>
</dbReference>
<dbReference type="InterPro" id="IPR029063">
    <property type="entry name" value="SAM-dependent_MTases_sf"/>
</dbReference>
<proteinExistence type="predicted"/>
<sequence length="499" mass="54582">MTPKSGCGTSSSPNRRRISGENLRLATNATQHPHHAPTCPIRRDSTLTAFSSTGFAQHRSWNVDSVPGSAAYLEHTADIDGVLGSLEGQGETARAQVDRLLDGHSAAELRRLVPLSYRRQVGAFFTPSNLRAKVADVLRATPAESYLDPTCGAGDLLLAATEAMPIGSTVSETLADWEGKLHGWDLHEEFTQTARRRILLAAMKRHHELSGQFDGSVNLLKHLSNIRQADAQTQELKQVDSVVLNPPFTRAPANRDRKWAQGKTSSAAIFFLDSLRHVKKGGHIVAILPDSLRSGSNFTKWRATVECQSDVTHVERLGVFDDHTDIDVFLLVAQVRATGPSRYTVPWWSKASEGRLVGDLFEVRVGTVVDNRDPHEGESRPFLIARDLPATGRAGIPSRQRFFSGRLFEPPFVAIRRTSRPTEGTSARAAGVLITGDQAVAVDNHLLVAKPMKGGVKACNALVKLLASPSTNEMLDDRISCRHLTVSAIKQIPWDERSS</sequence>
<protein>
    <recommendedName>
        <fullName evidence="1">DNA methylase adenine-specific domain-containing protein</fullName>
    </recommendedName>
</protein>
<dbReference type="AlphaFoldDB" id="A0A3R7EWL7"/>
<comment type="caution">
    <text evidence="2">The sequence shown here is derived from an EMBL/GenBank/DDBJ whole genome shotgun (WGS) entry which is preliminary data.</text>
</comment>
<evidence type="ECO:0000313" key="3">
    <source>
        <dbReference type="Proteomes" id="UP000028058"/>
    </source>
</evidence>
<dbReference type="GO" id="GO:0003677">
    <property type="term" value="F:DNA binding"/>
    <property type="evidence" value="ECO:0007669"/>
    <property type="project" value="InterPro"/>
</dbReference>
<gene>
    <name evidence="2" type="ORF">SFRA_008565</name>
</gene>
<evidence type="ECO:0000313" key="2">
    <source>
        <dbReference type="EMBL" id="RKM97483.1"/>
    </source>
</evidence>
<dbReference type="PANTHER" id="PTHR42998">
    <property type="entry name" value="TYPE I RESTRICTION ENZYME HINDVIIP M PROTEIN-RELATED"/>
    <property type="match status" value="1"/>
</dbReference>
<organism evidence="2 3">
    <name type="scientific">Streptomyces xinghaiensis</name>
    <dbReference type="NCBI Taxonomy" id="1038928"/>
    <lineage>
        <taxon>Bacteria</taxon>
        <taxon>Bacillati</taxon>
        <taxon>Actinomycetota</taxon>
        <taxon>Actinomycetes</taxon>
        <taxon>Kitasatosporales</taxon>
        <taxon>Streptomycetaceae</taxon>
        <taxon>Streptomyces</taxon>
    </lineage>
</organism>
<feature type="domain" description="DNA methylase adenine-specific" evidence="1">
    <location>
        <begin position="120"/>
        <end position="296"/>
    </location>
</feature>
<dbReference type="PANTHER" id="PTHR42998:SF1">
    <property type="entry name" value="TYPE I RESTRICTION ENZYME HINDI METHYLASE SUBUNIT"/>
    <property type="match status" value="1"/>
</dbReference>
<accession>A0A3R7EWL7</accession>
<dbReference type="RefSeq" id="WP_078648932.1">
    <property type="nucleotide sequence ID" value="NZ_CP134822.1"/>
</dbReference>
<name>A0A3R7EWL7_9ACTN</name>
<keyword evidence="3" id="KW-1185">Reference proteome</keyword>
<dbReference type="SUPFAM" id="SSF53335">
    <property type="entry name" value="S-adenosyl-L-methionine-dependent methyltransferases"/>
    <property type="match status" value="1"/>
</dbReference>
<dbReference type="InterPro" id="IPR052916">
    <property type="entry name" value="Type-I_RE_MTase_Subunit"/>
</dbReference>